<keyword evidence="3" id="KW-1185">Reference proteome</keyword>
<dbReference type="PROSITE" id="PS51257">
    <property type="entry name" value="PROKAR_LIPOPROTEIN"/>
    <property type="match status" value="1"/>
</dbReference>
<dbReference type="RefSeq" id="WP_131999105.1">
    <property type="nucleotide sequence ID" value="NZ_SMGK01000007.1"/>
</dbReference>
<name>A0A4R1KXM0_9BACT</name>
<evidence type="ECO:0000313" key="2">
    <source>
        <dbReference type="EMBL" id="TCK70165.1"/>
    </source>
</evidence>
<accession>A0A4R1KXM0</accession>
<dbReference type="GO" id="GO:0030288">
    <property type="term" value="C:outer membrane-bounded periplasmic space"/>
    <property type="evidence" value="ECO:0007669"/>
    <property type="project" value="UniProtKB-ARBA"/>
</dbReference>
<dbReference type="Gene3D" id="3.10.105.10">
    <property type="entry name" value="Dipeptide-binding Protein, Domain 3"/>
    <property type="match status" value="1"/>
</dbReference>
<sequence length="505" mass="56569">MRKFCFALILLPMLLSGCHRRPGPTNTVTVLIESSPTNLDPRIGVDAPSERIDMLLFDALVHRDKHFGIEPWLAERWETPDPQTYVFHLHQGIHFTDGRTLTSRDVKWTIDSILNGTVVTVKANGYQSIASIDTPDRLTVIFHLKRPDSSFLWNLCDGASGIVPYGSGADFWRHPIGSGPFKLVSQAQDRDVLISRNPAYWQAPPRLQEVRFAVVPDATTRALELQKGSADLAINAFPSDMVAALARNNNLIVESGPGTILNYITFNTRDPLLRDIRVRQAIALAINRPLIIQSLFDGRARLAESLLPPEHWAWTAEVEHHPYNPQAANALLDRAGHPRDSRGTRFHIAMKTSTDETTRLLAMVLQQQLAAVGIQLDLRSFEFATFYADITRGAFQMAPSRWIGGNEAPDIFRYSYAKASFPPHGANRGYYENPEVDRLLADAAASSQQTKQAQDYQQIQQIVAHDLPTIDLWYLDTVAVHTRRLKNLTISPSGDFNGLRTAFVH</sequence>
<dbReference type="InterPro" id="IPR030678">
    <property type="entry name" value="Peptide/Ni-bd"/>
</dbReference>
<feature type="domain" description="Solute-binding protein family 5" evidence="1">
    <location>
        <begin position="69"/>
        <end position="418"/>
    </location>
</feature>
<dbReference type="Pfam" id="PF00496">
    <property type="entry name" value="SBP_bac_5"/>
    <property type="match status" value="1"/>
</dbReference>
<dbReference type="Gene3D" id="3.90.76.10">
    <property type="entry name" value="Dipeptide-binding Protein, Domain 1"/>
    <property type="match status" value="1"/>
</dbReference>
<dbReference type="Gene3D" id="3.40.190.10">
    <property type="entry name" value="Periplasmic binding protein-like II"/>
    <property type="match status" value="1"/>
</dbReference>
<dbReference type="GO" id="GO:1904680">
    <property type="term" value="F:peptide transmembrane transporter activity"/>
    <property type="evidence" value="ECO:0007669"/>
    <property type="project" value="TreeGrafter"/>
</dbReference>
<evidence type="ECO:0000313" key="3">
    <source>
        <dbReference type="Proteomes" id="UP000295210"/>
    </source>
</evidence>
<proteinExistence type="predicted"/>
<comment type="caution">
    <text evidence="2">The sequence shown here is derived from an EMBL/GenBank/DDBJ whole genome shotgun (WGS) entry which is preliminary data.</text>
</comment>
<dbReference type="AlphaFoldDB" id="A0A4R1KXM0"/>
<evidence type="ECO:0000259" key="1">
    <source>
        <dbReference type="Pfam" id="PF00496"/>
    </source>
</evidence>
<reference evidence="2 3" key="1">
    <citation type="submission" date="2019-03" db="EMBL/GenBank/DDBJ databases">
        <title>Genomic Encyclopedia of Type Strains, Phase IV (KMG-IV): sequencing the most valuable type-strain genomes for metagenomic binning, comparative biology and taxonomic classification.</title>
        <authorList>
            <person name="Goeker M."/>
        </authorList>
    </citation>
    <scope>NUCLEOTIDE SEQUENCE [LARGE SCALE GENOMIC DNA]</scope>
    <source>
        <strain evidence="2 3">DSM 103428</strain>
    </source>
</reference>
<dbReference type="EMBL" id="SMGK01000007">
    <property type="protein sequence ID" value="TCK70165.1"/>
    <property type="molecule type" value="Genomic_DNA"/>
</dbReference>
<dbReference type="OrthoDB" id="9796817at2"/>
<dbReference type="InterPro" id="IPR000914">
    <property type="entry name" value="SBP_5_dom"/>
</dbReference>
<dbReference type="PIRSF" id="PIRSF002741">
    <property type="entry name" value="MppA"/>
    <property type="match status" value="1"/>
</dbReference>
<dbReference type="CDD" id="cd00995">
    <property type="entry name" value="PBP2_NikA_DppA_OppA_like"/>
    <property type="match status" value="1"/>
</dbReference>
<dbReference type="GO" id="GO:0015833">
    <property type="term" value="P:peptide transport"/>
    <property type="evidence" value="ECO:0007669"/>
    <property type="project" value="TreeGrafter"/>
</dbReference>
<dbReference type="SUPFAM" id="SSF53850">
    <property type="entry name" value="Periplasmic binding protein-like II"/>
    <property type="match status" value="1"/>
</dbReference>
<dbReference type="PANTHER" id="PTHR30290">
    <property type="entry name" value="PERIPLASMIC BINDING COMPONENT OF ABC TRANSPORTER"/>
    <property type="match status" value="1"/>
</dbReference>
<organism evidence="2 3">
    <name type="scientific">Acidipila rosea</name>
    <dbReference type="NCBI Taxonomy" id="768535"/>
    <lineage>
        <taxon>Bacteria</taxon>
        <taxon>Pseudomonadati</taxon>
        <taxon>Acidobacteriota</taxon>
        <taxon>Terriglobia</taxon>
        <taxon>Terriglobales</taxon>
        <taxon>Acidobacteriaceae</taxon>
        <taxon>Acidipila</taxon>
    </lineage>
</organism>
<protein>
    <submittedName>
        <fullName evidence="2">Peptide/nickel transport system substrate-binding protein</fullName>
    </submittedName>
</protein>
<dbReference type="Proteomes" id="UP000295210">
    <property type="component" value="Unassembled WGS sequence"/>
</dbReference>
<gene>
    <name evidence="2" type="ORF">C7378_3320</name>
</gene>
<dbReference type="GO" id="GO:0043190">
    <property type="term" value="C:ATP-binding cassette (ABC) transporter complex"/>
    <property type="evidence" value="ECO:0007669"/>
    <property type="project" value="InterPro"/>
</dbReference>
<dbReference type="InterPro" id="IPR039424">
    <property type="entry name" value="SBP_5"/>
</dbReference>